<organism evidence="3 4">
    <name type="scientific">Paenibacillus gyeongsangnamensis</name>
    <dbReference type="NCBI Taxonomy" id="3388067"/>
    <lineage>
        <taxon>Bacteria</taxon>
        <taxon>Bacillati</taxon>
        <taxon>Bacillota</taxon>
        <taxon>Bacilli</taxon>
        <taxon>Bacillales</taxon>
        <taxon>Paenibacillaceae</taxon>
        <taxon>Paenibacillus</taxon>
    </lineage>
</organism>
<dbReference type="RefSeq" id="WP_269880515.1">
    <property type="nucleotide sequence ID" value="NZ_JAQAGZ010000003.1"/>
</dbReference>
<feature type="domain" description="YhaN AAA" evidence="2">
    <location>
        <begin position="1"/>
        <end position="208"/>
    </location>
</feature>
<dbReference type="InterPro" id="IPR038734">
    <property type="entry name" value="YhaN_AAA"/>
</dbReference>
<feature type="transmembrane region" description="Helical" evidence="1">
    <location>
        <begin position="489"/>
        <end position="508"/>
    </location>
</feature>
<evidence type="ECO:0000313" key="4">
    <source>
        <dbReference type="Proteomes" id="UP001527882"/>
    </source>
</evidence>
<dbReference type="PANTHER" id="PTHR41259:SF1">
    <property type="entry name" value="DOUBLE-STRAND BREAK REPAIR RAD50 ATPASE, PUTATIVE-RELATED"/>
    <property type="match status" value="1"/>
</dbReference>
<dbReference type="Pfam" id="PF13514">
    <property type="entry name" value="AAA_27"/>
    <property type="match status" value="1"/>
</dbReference>
<keyword evidence="1" id="KW-0812">Transmembrane</keyword>
<keyword evidence="4" id="KW-1185">Reference proteome</keyword>
<evidence type="ECO:0000256" key="1">
    <source>
        <dbReference type="SAM" id="Phobius"/>
    </source>
</evidence>
<comment type="caution">
    <text evidence="3">The sequence shown here is derived from an EMBL/GenBank/DDBJ whole genome shotgun (WGS) entry which is preliminary data.</text>
</comment>
<dbReference type="SUPFAM" id="SSF52540">
    <property type="entry name" value="P-loop containing nucleoside triphosphate hydrolases"/>
    <property type="match status" value="1"/>
</dbReference>
<dbReference type="PANTHER" id="PTHR41259">
    <property type="entry name" value="DOUBLE-STRAND BREAK REPAIR RAD50 ATPASE, PUTATIVE-RELATED"/>
    <property type="match status" value="1"/>
</dbReference>
<dbReference type="InterPro" id="IPR027417">
    <property type="entry name" value="P-loop_NTPase"/>
</dbReference>
<dbReference type="Gene3D" id="3.40.50.300">
    <property type="entry name" value="P-loop containing nucleotide triphosphate hydrolases"/>
    <property type="match status" value="1"/>
</dbReference>
<protein>
    <submittedName>
        <fullName evidence="3">AAA family ATPase</fullName>
    </submittedName>
</protein>
<evidence type="ECO:0000259" key="2">
    <source>
        <dbReference type="Pfam" id="PF13514"/>
    </source>
</evidence>
<name>A0ABT4Q5N5_9BACL</name>
<reference evidence="3 4" key="1">
    <citation type="submission" date="2022-12" db="EMBL/GenBank/DDBJ databases">
        <title>Draft genome sequence of Paenibacillus sp. dW9.</title>
        <authorList>
            <person name="Choi E.-W."/>
            <person name="Kim D.-U."/>
        </authorList>
    </citation>
    <scope>NUCLEOTIDE SEQUENCE [LARGE SCALE GENOMIC DNA]</scope>
    <source>
        <strain evidence="4">dW9</strain>
    </source>
</reference>
<dbReference type="Proteomes" id="UP001527882">
    <property type="component" value="Unassembled WGS sequence"/>
</dbReference>
<dbReference type="EMBL" id="JAQAGZ010000003">
    <property type="protein sequence ID" value="MCZ8512128.1"/>
    <property type="molecule type" value="Genomic_DNA"/>
</dbReference>
<gene>
    <name evidence="3" type="ORF">O9H85_06740</name>
</gene>
<evidence type="ECO:0000313" key="3">
    <source>
        <dbReference type="EMBL" id="MCZ8512128.1"/>
    </source>
</evidence>
<accession>A0ABT4Q5N5</accession>
<feature type="non-terminal residue" evidence="3">
    <location>
        <position position="540"/>
    </location>
</feature>
<keyword evidence="1" id="KW-1133">Transmembrane helix</keyword>
<sequence length="540" mass="58908">MNIKQIHIGGFGSLKNKGLHLIAPASLVYGPNEAGKSTLLGFIRAVLFGFPPRGSAERFAPGDGSAHGGAIVLEDASGNTVRIERWDAEPDGRGRAPAAGSVRVRFADRSIGGERELSELLSGVTPELFRSLFAFGLTELQELRTLQHGEISGYLYGAGLGASGLGLRSAERKLAGELEQLYKPRGRTPRINRELQELGAAENELRYSLAQAGRYDALREDETRLAGELAAMEVGAGTLRKEADRLKRVWKARPHRLRCRELRTELEGLPELTDWPEDALSRWEQLQSELERLQVEQSRIRLEADSVTTALVKAQEASEAEGDVLADRAELEHLSERYAAYEDTGRLIVEAETEERQLDQELRQQLRRIQPEWTESTLEALPSLVMLREQAAGFREEWRDWQREDSLLAAETARLELEAAGAAVGDASSMSGPEGGLDPQQGLELLRRGRKLYYAWREAAREAELAAGAAAGPRSRSAGRGQRSDASRLPLAALLALTLLVPAALALLRQPAAALTALLLLAAGSAAWLLASRSRSTAGA</sequence>
<keyword evidence="1" id="KW-0472">Membrane</keyword>
<proteinExistence type="predicted"/>
<feature type="transmembrane region" description="Helical" evidence="1">
    <location>
        <begin position="514"/>
        <end position="531"/>
    </location>
</feature>